<evidence type="ECO:0000313" key="1">
    <source>
        <dbReference type="EMBL" id="MBX71067.1"/>
    </source>
</evidence>
<dbReference type="EMBL" id="GGEC01090583">
    <property type="protein sequence ID" value="MBX71067.1"/>
    <property type="molecule type" value="Transcribed_RNA"/>
</dbReference>
<protein>
    <submittedName>
        <fullName evidence="1">Uncharacterized protein</fullName>
    </submittedName>
</protein>
<name>A0A2P2QVU5_RHIMU</name>
<accession>A0A2P2QVU5</accession>
<reference evidence="1" key="1">
    <citation type="submission" date="2018-02" db="EMBL/GenBank/DDBJ databases">
        <title>Rhizophora mucronata_Transcriptome.</title>
        <authorList>
            <person name="Meera S.P."/>
            <person name="Sreeshan A."/>
            <person name="Augustine A."/>
        </authorList>
    </citation>
    <scope>NUCLEOTIDE SEQUENCE</scope>
    <source>
        <tissue evidence="1">Leaf</tissue>
    </source>
</reference>
<dbReference type="AlphaFoldDB" id="A0A2P2QVU5"/>
<organism evidence="1">
    <name type="scientific">Rhizophora mucronata</name>
    <name type="common">Asiatic mangrove</name>
    <dbReference type="NCBI Taxonomy" id="61149"/>
    <lineage>
        <taxon>Eukaryota</taxon>
        <taxon>Viridiplantae</taxon>
        <taxon>Streptophyta</taxon>
        <taxon>Embryophyta</taxon>
        <taxon>Tracheophyta</taxon>
        <taxon>Spermatophyta</taxon>
        <taxon>Magnoliopsida</taxon>
        <taxon>eudicotyledons</taxon>
        <taxon>Gunneridae</taxon>
        <taxon>Pentapetalae</taxon>
        <taxon>rosids</taxon>
        <taxon>fabids</taxon>
        <taxon>Malpighiales</taxon>
        <taxon>Rhizophoraceae</taxon>
        <taxon>Rhizophora</taxon>
    </lineage>
</organism>
<sequence>MKSLDFLGYYSACILVD</sequence>
<proteinExistence type="predicted"/>